<comment type="pathway">
    <text evidence="5">Cofactor biosynthesis; coenzyme A biosynthesis; CoA from (R)-pantothenate: step 5/5.</text>
</comment>
<dbReference type="PANTHER" id="PTHR10695:SF46">
    <property type="entry name" value="BIFUNCTIONAL COENZYME A SYNTHASE-RELATED"/>
    <property type="match status" value="1"/>
</dbReference>
<dbReference type="Gene3D" id="3.40.50.300">
    <property type="entry name" value="P-loop containing nucleotide triphosphate hydrolases"/>
    <property type="match status" value="1"/>
</dbReference>
<comment type="caution">
    <text evidence="7">The sequence shown here is derived from an EMBL/GenBank/DDBJ whole genome shotgun (WGS) entry which is preliminary data.</text>
</comment>
<accession>A0A937F4K1</accession>
<evidence type="ECO:0000313" key="8">
    <source>
        <dbReference type="Proteomes" id="UP000659388"/>
    </source>
</evidence>
<keyword evidence="5" id="KW-0963">Cytoplasm</keyword>
<dbReference type="GO" id="GO:0005737">
    <property type="term" value="C:cytoplasm"/>
    <property type="evidence" value="ECO:0007669"/>
    <property type="project" value="UniProtKB-SubCell"/>
</dbReference>
<evidence type="ECO:0000256" key="4">
    <source>
        <dbReference type="ARBA" id="ARBA00022993"/>
    </source>
</evidence>
<dbReference type="HAMAP" id="MF_00376">
    <property type="entry name" value="Dephospho_CoA_kinase"/>
    <property type="match status" value="1"/>
</dbReference>
<dbReference type="EC" id="2.7.1.24" evidence="5 6"/>
<dbReference type="InterPro" id="IPR027417">
    <property type="entry name" value="P-loop_NTPase"/>
</dbReference>
<keyword evidence="5 7" id="KW-0808">Transferase</keyword>
<evidence type="ECO:0000256" key="2">
    <source>
        <dbReference type="ARBA" id="ARBA00022741"/>
    </source>
</evidence>
<comment type="function">
    <text evidence="5">Catalyzes the phosphorylation of the 3'-hydroxyl group of dephosphocoenzyme A to form coenzyme A.</text>
</comment>
<evidence type="ECO:0000313" key="7">
    <source>
        <dbReference type="EMBL" id="MBL3654584.1"/>
    </source>
</evidence>
<reference evidence="7" key="1">
    <citation type="submission" date="2021-01" db="EMBL/GenBank/DDBJ databases">
        <title>Fulvivirga kasyanovii gen. nov., sp nov., a novel member of the phylum Bacteroidetes isolated from seawater in a mussel farm.</title>
        <authorList>
            <person name="Zhao L.-H."/>
            <person name="Wang Z.-J."/>
        </authorList>
    </citation>
    <scope>NUCLEOTIDE SEQUENCE</scope>
    <source>
        <strain evidence="7">2943</strain>
    </source>
</reference>
<evidence type="ECO:0000256" key="1">
    <source>
        <dbReference type="ARBA" id="ARBA00009018"/>
    </source>
</evidence>
<dbReference type="GO" id="GO:0004140">
    <property type="term" value="F:dephospho-CoA kinase activity"/>
    <property type="evidence" value="ECO:0007669"/>
    <property type="project" value="UniProtKB-UniRule"/>
</dbReference>
<organism evidence="7 8">
    <name type="scientific">Fulvivirga sediminis</name>
    <dbReference type="NCBI Taxonomy" id="2803949"/>
    <lineage>
        <taxon>Bacteria</taxon>
        <taxon>Pseudomonadati</taxon>
        <taxon>Bacteroidota</taxon>
        <taxon>Cytophagia</taxon>
        <taxon>Cytophagales</taxon>
        <taxon>Fulvivirgaceae</taxon>
        <taxon>Fulvivirga</taxon>
    </lineage>
</organism>
<dbReference type="AlphaFoldDB" id="A0A937F4K1"/>
<dbReference type="EMBL" id="JAESIY010000001">
    <property type="protein sequence ID" value="MBL3654584.1"/>
    <property type="molecule type" value="Genomic_DNA"/>
</dbReference>
<keyword evidence="5 7" id="KW-0418">Kinase</keyword>
<sequence>MISPLQVGVTGGIGSGKSLVCKIFQALGAPVYNADQRGKWLTDNDPEIIHEVTVLFGAKAYKDNHLDRPYIANIVFNNPEKLNQLNHIIHPKVGRDYSTWLKEQTYVYVIKEAAIMFESGSHKMLDKIINVYASEEMRIKRVMQRDKFRTEKEIKAIIEKQMPEPERHDRSDYIVNNDESEMLLPQLLDLHSAFMVEKVC</sequence>
<dbReference type="Proteomes" id="UP000659388">
    <property type="component" value="Unassembled WGS sequence"/>
</dbReference>
<dbReference type="PANTHER" id="PTHR10695">
    <property type="entry name" value="DEPHOSPHO-COA KINASE-RELATED"/>
    <property type="match status" value="1"/>
</dbReference>
<feature type="binding site" evidence="5">
    <location>
        <begin position="14"/>
        <end position="19"/>
    </location>
    <ligand>
        <name>ATP</name>
        <dbReference type="ChEBI" id="CHEBI:30616"/>
    </ligand>
</feature>
<keyword evidence="4 5" id="KW-0173">Coenzyme A biosynthesis</keyword>
<protein>
    <recommendedName>
        <fullName evidence="5 6">Dephospho-CoA kinase</fullName>
        <ecNumber evidence="5 6">2.7.1.24</ecNumber>
    </recommendedName>
    <alternativeName>
        <fullName evidence="5">Dephosphocoenzyme A kinase</fullName>
    </alternativeName>
</protein>
<dbReference type="RefSeq" id="WP_202242382.1">
    <property type="nucleotide sequence ID" value="NZ_JAESIY010000001.1"/>
</dbReference>
<comment type="subcellular location">
    <subcellularLocation>
        <location evidence="5">Cytoplasm</location>
    </subcellularLocation>
</comment>
<name>A0A937F4K1_9BACT</name>
<dbReference type="SUPFAM" id="SSF52540">
    <property type="entry name" value="P-loop containing nucleoside triphosphate hydrolases"/>
    <property type="match status" value="1"/>
</dbReference>
<keyword evidence="3 5" id="KW-0067">ATP-binding</keyword>
<evidence type="ECO:0000256" key="3">
    <source>
        <dbReference type="ARBA" id="ARBA00022840"/>
    </source>
</evidence>
<dbReference type="NCBIfam" id="TIGR00152">
    <property type="entry name" value="dephospho-CoA kinase"/>
    <property type="match status" value="1"/>
</dbReference>
<keyword evidence="8" id="KW-1185">Reference proteome</keyword>
<dbReference type="GO" id="GO:0005524">
    <property type="term" value="F:ATP binding"/>
    <property type="evidence" value="ECO:0007669"/>
    <property type="project" value="UniProtKB-UniRule"/>
</dbReference>
<keyword evidence="2 5" id="KW-0547">Nucleotide-binding</keyword>
<dbReference type="Pfam" id="PF01121">
    <property type="entry name" value="CoaE"/>
    <property type="match status" value="1"/>
</dbReference>
<comment type="similarity">
    <text evidence="1 5">Belongs to the CoaE family.</text>
</comment>
<evidence type="ECO:0000256" key="5">
    <source>
        <dbReference type="HAMAP-Rule" id="MF_00376"/>
    </source>
</evidence>
<comment type="catalytic activity">
    <reaction evidence="5">
        <text>3'-dephospho-CoA + ATP = ADP + CoA + H(+)</text>
        <dbReference type="Rhea" id="RHEA:18245"/>
        <dbReference type="ChEBI" id="CHEBI:15378"/>
        <dbReference type="ChEBI" id="CHEBI:30616"/>
        <dbReference type="ChEBI" id="CHEBI:57287"/>
        <dbReference type="ChEBI" id="CHEBI:57328"/>
        <dbReference type="ChEBI" id="CHEBI:456216"/>
        <dbReference type="EC" id="2.7.1.24"/>
    </reaction>
</comment>
<dbReference type="InterPro" id="IPR001977">
    <property type="entry name" value="Depp_CoAkinase"/>
</dbReference>
<dbReference type="CDD" id="cd02022">
    <property type="entry name" value="DPCK"/>
    <property type="match status" value="1"/>
</dbReference>
<evidence type="ECO:0000256" key="6">
    <source>
        <dbReference type="NCBIfam" id="TIGR00152"/>
    </source>
</evidence>
<gene>
    <name evidence="5" type="primary">coaE</name>
    <name evidence="7" type="ORF">JL102_00460</name>
</gene>
<dbReference type="PROSITE" id="PS51219">
    <property type="entry name" value="DPCK"/>
    <property type="match status" value="1"/>
</dbReference>
<proteinExistence type="inferred from homology"/>
<dbReference type="GO" id="GO:0015937">
    <property type="term" value="P:coenzyme A biosynthetic process"/>
    <property type="evidence" value="ECO:0007669"/>
    <property type="project" value="UniProtKB-UniRule"/>
</dbReference>